<keyword evidence="4" id="KW-0175">Coiled coil</keyword>
<evidence type="ECO:0000256" key="4">
    <source>
        <dbReference type="SAM" id="Coils"/>
    </source>
</evidence>
<feature type="coiled-coil region" evidence="4">
    <location>
        <begin position="81"/>
        <end position="115"/>
    </location>
</feature>
<dbReference type="PROSITE" id="PS50293">
    <property type="entry name" value="TPR_REGION"/>
    <property type="match status" value="2"/>
</dbReference>
<feature type="repeat" description="TPR" evidence="3">
    <location>
        <begin position="360"/>
        <end position="393"/>
    </location>
</feature>
<dbReference type="Proteomes" id="UP000692954">
    <property type="component" value="Unassembled WGS sequence"/>
</dbReference>
<dbReference type="Pfam" id="PF13424">
    <property type="entry name" value="TPR_12"/>
    <property type="match status" value="1"/>
</dbReference>
<dbReference type="EMBL" id="CAJJDN010000041">
    <property type="protein sequence ID" value="CAD8081329.1"/>
    <property type="molecule type" value="Genomic_DNA"/>
</dbReference>
<sequence>MNQERLFICQQISHENQNILGFCLNLGCKESKSQFCLGCSQDPIIHSNCTKDLKGFESIDSLFTNCQQNLHQLNTQLDQSFSKAKTKYLEEKKKIEKLNAQLEKLLECLRQQDYEYLRLNLYLIKQWYQYLNNQEEIINENEIGSKLCIVKSMIEALKLDQQQLSSQSIIIQQIQEDNLQQGIQLLNLQKWQQANDAFSEVIKQSSFATFFQNISLQEMNQPGQGFILREQAKKMNSNLFRDLLNYSDQELKKNPRNTFMIIAKSYALNDEKKYQQAIEQCQKVLNENPQNLHALYRKSISLDLLNQIAQAQEHIEKALNYKKDYCLGQFQKGYLLQGKGKYGDAIDFFKKAIQLDPNFAQAYNNIGYSLNVLKKYKDAIIQFDKTIEINPNFAPAFNNKGYSLNQLKEYDKAIICFEKAIQLDPNFASAYNNKGISLEYLKKYDEALQNYSKSTDIDPAYTQAYKNQGFLLRESNKYQDAIETYQKALNNCKGNEDEFNRLIAETINSN</sequence>
<proteinExistence type="predicted"/>
<evidence type="ECO:0000313" key="5">
    <source>
        <dbReference type="EMBL" id="CAD8081329.1"/>
    </source>
</evidence>
<evidence type="ECO:0000256" key="2">
    <source>
        <dbReference type="ARBA" id="ARBA00022803"/>
    </source>
</evidence>
<dbReference type="AlphaFoldDB" id="A0A8S1MP45"/>
<dbReference type="PANTHER" id="PTHR44943:SF4">
    <property type="entry name" value="TPR REPEAT-CONTAINING PROTEIN MJ0798"/>
    <property type="match status" value="1"/>
</dbReference>
<evidence type="ECO:0000256" key="1">
    <source>
        <dbReference type="ARBA" id="ARBA00022737"/>
    </source>
</evidence>
<evidence type="ECO:0000256" key="3">
    <source>
        <dbReference type="PROSITE-ProRule" id="PRU00339"/>
    </source>
</evidence>
<dbReference type="SMART" id="SM00028">
    <property type="entry name" value="TPR"/>
    <property type="match status" value="7"/>
</dbReference>
<gene>
    <name evidence="5" type="ORF">PSON_ATCC_30995.1.T0410348</name>
</gene>
<evidence type="ECO:0000313" key="6">
    <source>
        <dbReference type="Proteomes" id="UP000692954"/>
    </source>
</evidence>
<evidence type="ECO:0008006" key="7">
    <source>
        <dbReference type="Google" id="ProtNLM"/>
    </source>
</evidence>
<protein>
    <recommendedName>
        <fullName evidence="7">Tetratricopeptide repeat protein</fullName>
    </recommendedName>
</protein>
<feature type="repeat" description="TPR" evidence="3">
    <location>
        <begin position="462"/>
        <end position="495"/>
    </location>
</feature>
<dbReference type="Pfam" id="PF14559">
    <property type="entry name" value="TPR_19"/>
    <property type="match status" value="1"/>
</dbReference>
<accession>A0A8S1MP45</accession>
<feature type="repeat" description="TPR" evidence="3">
    <location>
        <begin position="428"/>
        <end position="461"/>
    </location>
</feature>
<dbReference type="OrthoDB" id="310386at2759"/>
<dbReference type="PROSITE" id="PS50005">
    <property type="entry name" value="TPR"/>
    <property type="match status" value="5"/>
</dbReference>
<keyword evidence="6" id="KW-1185">Reference proteome</keyword>
<dbReference type="InterPro" id="IPR051685">
    <property type="entry name" value="Ycf3/AcsC/BcsC/TPR_MFPF"/>
</dbReference>
<keyword evidence="2 3" id="KW-0802">TPR repeat</keyword>
<organism evidence="5 6">
    <name type="scientific">Paramecium sonneborni</name>
    <dbReference type="NCBI Taxonomy" id="65129"/>
    <lineage>
        <taxon>Eukaryota</taxon>
        <taxon>Sar</taxon>
        <taxon>Alveolata</taxon>
        <taxon>Ciliophora</taxon>
        <taxon>Intramacronucleata</taxon>
        <taxon>Oligohymenophorea</taxon>
        <taxon>Peniculida</taxon>
        <taxon>Parameciidae</taxon>
        <taxon>Paramecium</taxon>
    </lineage>
</organism>
<name>A0A8S1MP45_9CILI</name>
<dbReference type="Pfam" id="PF00515">
    <property type="entry name" value="TPR_1"/>
    <property type="match status" value="1"/>
</dbReference>
<keyword evidence="1" id="KW-0677">Repeat</keyword>
<feature type="repeat" description="TPR" evidence="3">
    <location>
        <begin position="326"/>
        <end position="359"/>
    </location>
</feature>
<reference evidence="5" key="1">
    <citation type="submission" date="2021-01" db="EMBL/GenBank/DDBJ databases">
        <authorList>
            <consortium name="Genoscope - CEA"/>
            <person name="William W."/>
        </authorList>
    </citation>
    <scope>NUCLEOTIDE SEQUENCE</scope>
</reference>
<feature type="repeat" description="TPR" evidence="3">
    <location>
        <begin position="394"/>
        <end position="427"/>
    </location>
</feature>
<comment type="caution">
    <text evidence="5">The sequence shown here is derived from an EMBL/GenBank/DDBJ whole genome shotgun (WGS) entry which is preliminary data.</text>
</comment>
<dbReference type="Pfam" id="PF13414">
    <property type="entry name" value="TPR_11"/>
    <property type="match status" value="1"/>
</dbReference>
<dbReference type="InterPro" id="IPR019734">
    <property type="entry name" value="TPR_rpt"/>
</dbReference>
<dbReference type="PANTHER" id="PTHR44943">
    <property type="entry name" value="CELLULOSE SYNTHASE OPERON PROTEIN C"/>
    <property type="match status" value="1"/>
</dbReference>